<dbReference type="HAMAP" id="MF_00097">
    <property type="entry name" value="TMP_synthase"/>
    <property type="match status" value="1"/>
</dbReference>
<evidence type="ECO:0000256" key="9">
    <source>
        <dbReference type="HAMAP-Rule" id="MF_00097"/>
    </source>
</evidence>
<evidence type="ECO:0000259" key="12">
    <source>
        <dbReference type="Pfam" id="PF02581"/>
    </source>
</evidence>
<protein>
    <recommendedName>
        <fullName evidence="9">Thiamine-phosphate synthase</fullName>
        <shortName evidence="9">TP synthase</shortName>
        <shortName evidence="9">TPS</shortName>
        <ecNumber evidence="9">2.5.1.3</ecNumber>
    </recommendedName>
    <alternativeName>
        <fullName evidence="9">Thiamine-phosphate pyrophosphorylase</fullName>
        <shortName evidence="9">TMP pyrophosphorylase</shortName>
        <shortName evidence="9">TMP-PPase</shortName>
    </alternativeName>
</protein>
<evidence type="ECO:0000313" key="14">
    <source>
        <dbReference type="Proteomes" id="UP001497533"/>
    </source>
</evidence>
<comment type="pathway">
    <text evidence="1 9 11">Cofactor biosynthesis; thiamine diphosphate biosynthesis; thiamine phosphate from 4-amino-2-methyl-5-diphosphomethylpyrimidine and 4-methyl-5-(2-phosphoethyl)-thiazole: step 1/1.</text>
</comment>
<dbReference type="NCBIfam" id="TIGR00693">
    <property type="entry name" value="thiE"/>
    <property type="match status" value="1"/>
</dbReference>
<dbReference type="InterPro" id="IPR034291">
    <property type="entry name" value="TMP_synthase"/>
</dbReference>
<feature type="binding site" evidence="9">
    <location>
        <position position="175"/>
    </location>
    <ligand>
        <name>2-[(2R,5Z)-2-carboxy-4-methylthiazol-5(2H)-ylidene]ethyl phosphate</name>
        <dbReference type="ChEBI" id="CHEBI:62899"/>
    </ligand>
</feature>
<name>A0ABM9NNL5_9GAMM</name>
<comment type="cofactor">
    <cofactor evidence="9">
        <name>Mg(2+)</name>
        <dbReference type="ChEBI" id="CHEBI:18420"/>
    </cofactor>
    <text evidence="9">Binds 1 Mg(2+) ion per subunit.</text>
</comment>
<evidence type="ECO:0000256" key="2">
    <source>
        <dbReference type="ARBA" id="ARBA00022679"/>
    </source>
</evidence>
<keyword evidence="4 9" id="KW-0460">Magnesium</keyword>
<feature type="domain" description="Thiamine phosphate synthase/TenI" evidence="12">
    <location>
        <begin position="30"/>
        <end position="198"/>
    </location>
</feature>
<keyword evidence="14" id="KW-1185">Reference proteome</keyword>
<dbReference type="PANTHER" id="PTHR20857">
    <property type="entry name" value="THIAMINE-PHOSPHATE PYROPHOSPHORYLASE"/>
    <property type="match status" value="1"/>
</dbReference>
<evidence type="ECO:0000256" key="10">
    <source>
        <dbReference type="RuleBase" id="RU003826"/>
    </source>
</evidence>
<feature type="binding site" evidence="9">
    <location>
        <begin position="143"/>
        <end position="145"/>
    </location>
    <ligand>
        <name>2-[(2R,5Z)-2-carboxy-4-methylthiazol-5(2H)-ylidene]ethyl phosphate</name>
        <dbReference type="ChEBI" id="CHEBI:62899"/>
    </ligand>
</feature>
<sequence length="220" mass="24638">MKKLYNGNLLPLTPFKKTKKKLGLYPVVDSVLWIKRLLRIGVSVIQLRIKNKNNEELKNDIKNAVVLGKKYNAFVFINDYYDLAIKYGAYGVHLGQEDLLVSDLLTIHKNGLRLGISTHNKNELIIAKYICPSYISIGHIFPTKTKKMLSFPQGLKTLKTMVKSTSNYSTVAIGGISVEKVLDVLSTGVGGISLVSAITKVNNWDYITKTLLKLIENKKL</sequence>
<dbReference type="GO" id="GO:0004789">
    <property type="term" value="F:thiamine-phosphate diphosphorylase activity"/>
    <property type="evidence" value="ECO:0007669"/>
    <property type="project" value="UniProtKB-EC"/>
</dbReference>
<feature type="binding site" evidence="9">
    <location>
        <position position="146"/>
    </location>
    <ligand>
        <name>4-amino-2-methyl-5-(diphosphooxymethyl)pyrimidine</name>
        <dbReference type="ChEBI" id="CHEBI:57841"/>
    </ligand>
</feature>
<dbReference type="InterPro" id="IPR013785">
    <property type="entry name" value="Aldolase_TIM"/>
</dbReference>
<dbReference type="Proteomes" id="UP001497533">
    <property type="component" value="Chromosome"/>
</dbReference>
<organism evidence="13 14">
    <name type="scientific">Candidatus Providencia siddallii</name>
    <dbReference type="NCBI Taxonomy" id="1715285"/>
    <lineage>
        <taxon>Bacteria</taxon>
        <taxon>Pseudomonadati</taxon>
        <taxon>Pseudomonadota</taxon>
        <taxon>Gammaproteobacteria</taxon>
        <taxon>Enterobacterales</taxon>
        <taxon>Morganellaceae</taxon>
        <taxon>Providencia</taxon>
    </lineage>
</organism>
<evidence type="ECO:0000256" key="5">
    <source>
        <dbReference type="ARBA" id="ARBA00022977"/>
    </source>
</evidence>
<evidence type="ECO:0000256" key="3">
    <source>
        <dbReference type="ARBA" id="ARBA00022723"/>
    </source>
</evidence>
<evidence type="ECO:0000256" key="4">
    <source>
        <dbReference type="ARBA" id="ARBA00022842"/>
    </source>
</evidence>
<comment type="similarity">
    <text evidence="9 10">Belongs to the thiamine-phosphate synthase family.</text>
</comment>
<dbReference type="PANTHER" id="PTHR20857:SF15">
    <property type="entry name" value="THIAMINE-PHOSPHATE SYNTHASE"/>
    <property type="match status" value="1"/>
</dbReference>
<reference evidence="13" key="1">
    <citation type="submission" date="2024-04" db="EMBL/GenBank/DDBJ databases">
        <authorList>
            <person name="Manzano-Marin A."/>
            <person name="Manzano-Marin A."/>
            <person name="Alejandro Manzano Marin A."/>
        </authorList>
    </citation>
    <scope>NUCLEOTIDE SEQUENCE [LARGE SCALE GENOMIC DNA]</scope>
    <source>
        <strain evidence="13">TABTEA</strain>
    </source>
</reference>
<dbReference type="EC" id="2.5.1.3" evidence="9"/>
<feature type="binding site" evidence="9">
    <location>
        <position position="117"/>
    </location>
    <ligand>
        <name>4-amino-2-methyl-5-(diphosphooxymethyl)pyrimidine</name>
        <dbReference type="ChEBI" id="CHEBI:57841"/>
    </ligand>
</feature>
<dbReference type="SUPFAM" id="SSF51391">
    <property type="entry name" value="Thiamin phosphate synthase"/>
    <property type="match status" value="1"/>
</dbReference>
<evidence type="ECO:0000256" key="7">
    <source>
        <dbReference type="ARBA" id="ARBA00047851"/>
    </source>
</evidence>
<dbReference type="Pfam" id="PF02581">
    <property type="entry name" value="TMP-TENI"/>
    <property type="match status" value="1"/>
</dbReference>
<proteinExistence type="inferred from homology"/>
<gene>
    <name evidence="9 13" type="primary">thiE</name>
    <name evidence="13" type="ORF">PRHACTZTBTEA_123</name>
</gene>
<evidence type="ECO:0000256" key="11">
    <source>
        <dbReference type="RuleBase" id="RU004253"/>
    </source>
</evidence>
<dbReference type="NCBIfam" id="NF002904">
    <property type="entry name" value="PRK03512.1"/>
    <property type="match status" value="1"/>
</dbReference>
<evidence type="ECO:0000313" key="13">
    <source>
        <dbReference type="EMBL" id="CAL1329055.1"/>
    </source>
</evidence>
<accession>A0ABM9NNL5</accession>
<feature type="binding site" evidence="9">
    <location>
        <begin position="195"/>
        <end position="196"/>
    </location>
    <ligand>
        <name>2-[(2R,5Z)-2-carboxy-4-methylthiazol-5(2H)-ylidene]ethyl phosphate</name>
        <dbReference type="ChEBI" id="CHEBI:62899"/>
    </ligand>
</feature>
<keyword evidence="2 9" id="KW-0808">Transferase</keyword>
<comment type="catalytic activity">
    <reaction evidence="8 9 10">
        <text>2-[(2R,5Z)-2-carboxy-4-methylthiazol-5(2H)-ylidene]ethyl phosphate + 4-amino-2-methyl-5-(diphosphooxymethyl)pyrimidine + 2 H(+) = thiamine phosphate + CO2 + diphosphate</text>
        <dbReference type="Rhea" id="RHEA:47844"/>
        <dbReference type="ChEBI" id="CHEBI:15378"/>
        <dbReference type="ChEBI" id="CHEBI:16526"/>
        <dbReference type="ChEBI" id="CHEBI:33019"/>
        <dbReference type="ChEBI" id="CHEBI:37575"/>
        <dbReference type="ChEBI" id="CHEBI:57841"/>
        <dbReference type="ChEBI" id="CHEBI:62899"/>
        <dbReference type="EC" id="2.5.1.3"/>
    </reaction>
</comment>
<keyword evidence="3 9" id="KW-0479">Metal-binding</keyword>
<dbReference type="InterPro" id="IPR022998">
    <property type="entry name" value="ThiamineP_synth_TenI"/>
</dbReference>
<dbReference type="EMBL" id="OZ034688">
    <property type="protein sequence ID" value="CAL1329055.1"/>
    <property type="molecule type" value="Genomic_DNA"/>
</dbReference>
<keyword evidence="5 9" id="KW-0784">Thiamine biosynthesis</keyword>
<dbReference type="Gene3D" id="3.20.20.70">
    <property type="entry name" value="Aldolase class I"/>
    <property type="match status" value="1"/>
</dbReference>
<feature type="binding site" evidence="9">
    <location>
        <position position="78"/>
    </location>
    <ligand>
        <name>4-amino-2-methyl-5-(diphosphooxymethyl)pyrimidine</name>
        <dbReference type="ChEBI" id="CHEBI:57841"/>
    </ligand>
</feature>
<dbReference type="InterPro" id="IPR036206">
    <property type="entry name" value="ThiamineP_synth_sf"/>
</dbReference>
<feature type="binding site" evidence="9">
    <location>
        <position position="98"/>
    </location>
    <ligand>
        <name>Mg(2+)</name>
        <dbReference type="ChEBI" id="CHEBI:18420"/>
    </ligand>
</feature>
<evidence type="ECO:0000256" key="8">
    <source>
        <dbReference type="ARBA" id="ARBA00047883"/>
    </source>
</evidence>
<dbReference type="RefSeq" id="WP_341765111.1">
    <property type="nucleotide sequence ID" value="NZ_OZ034688.1"/>
</dbReference>
<evidence type="ECO:0000256" key="6">
    <source>
        <dbReference type="ARBA" id="ARBA00047334"/>
    </source>
</evidence>
<comment type="catalytic activity">
    <reaction evidence="6 9 10">
        <text>4-methyl-5-(2-phosphooxyethyl)-thiazole + 4-amino-2-methyl-5-(diphosphooxymethyl)pyrimidine + H(+) = thiamine phosphate + diphosphate</text>
        <dbReference type="Rhea" id="RHEA:22328"/>
        <dbReference type="ChEBI" id="CHEBI:15378"/>
        <dbReference type="ChEBI" id="CHEBI:33019"/>
        <dbReference type="ChEBI" id="CHEBI:37575"/>
        <dbReference type="ChEBI" id="CHEBI:57841"/>
        <dbReference type="ChEBI" id="CHEBI:58296"/>
        <dbReference type="EC" id="2.5.1.3"/>
    </reaction>
</comment>
<evidence type="ECO:0000256" key="1">
    <source>
        <dbReference type="ARBA" id="ARBA00005165"/>
    </source>
</evidence>
<comment type="catalytic activity">
    <reaction evidence="7 9 10">
        <text>2-(2-carboxy-4-methylthiazol-5-yl)ethyl phosphate + 4-amino-2-methyl-5-(diphosphooxymethyl)pyrimidine + 2 H(+) = thiamine phosphate + CO2 + diphosphate</text>
        <dbReference type="Rhea" id="RHEA:47848"/>
        <dbReference type="ChEBI" id="CHEBI:15378"/>
        <dbReference type="ChEBI" id="CHEBI:16526"/>
        <dbReference type="ChEBI" id="CHEBI:33019"/>
        <dbReference type="ChEBI" id="CHEBI:37575"/>
        <dbReference type="ChEBI" id="CHEBI:57841"/>
        <dbReference type="ChEBI" id="CHEBI:62890"/>
        <dbReference type="EC" id="2.5.1.3"/>
    </reaction>
</comment>
<comment type="function">
    <text evidence="9">Condenses 4-methyl-5-(beta-hydroxyethyl)thiazole monophosphate (THZ-P) and 2-methyl-4-amino-5-hydroxymethyl pyrimidine pyrophosphate (HMP-PP) to form thiamine monophosphate (TMP).</text>
</comment>
<dbReference type="CDD" id="cd00564">
    <property type="entry name" value="TMP_TenI"/>
    <property type="match status" value="1"/>
</dbReference>
<feature type="binding site" evidence="9">
    <location>
        <position position="79"/>
    </location>
    <ligand>
        <name>Mg(2+)</name>
        <dbReference type="ChEBI" id="CHEBI:18420"/>
    </ligand>
</feature>
<feature type="binding site" evidence="9">
    <location>
        <begin position="46"/>
        <end position="50"/>
    </location>
    <ligand>
        <name>4-amino-2-methyl-5-(diphosphooxymethyl)pyrimidine</name>
        <dbReference type="ChEBI" id="CHEBI:57841"/>
    </ligand>
</feature>